<dbReference type="EMBL" id="FXSZ01000007">
    <property type="protein sequence ID" value="SMO72400.1"/>
    <property type="molecule type" value="Genomic_DNA"/>
</dbReference>
<name>A0A521DN91_9SPHI</name>
<dbReference type="OrthoDB" id="790920at2"/>
<evidence type="ECO:0000313" key="1">
    <source>
        <dbReference type="EMBL" id="SMO72400.1"/>
    </source>
</evidence>
<dbReference type="InterPro" id="IPR036249">
    <property type="entry name" value="Thioredoxin-like_sf"/>
</dbReference>
<dbReference type="AlphaFoldDB" id="A0A521DN91"/>
<protein>
    <recommendedName>
        <fullName evidence="3">Thioredoxin-like</fullName>
    </recommendedName>
</protein>
<dbReference type="Proteomes" id="UP000315971">
    <property type="component" value="Unassembled WGS sequence"/>
</dbReference>
<evidence type="ECO:0000313" key="2">
    <source>
        <dbReference type="Proteomes" id="UP000315971"/>
    </source>
</evidence>
<dbReference type="SUPFAM" id="SSF52833">
    <property type="entry name" value="Thioredoxin-like"/>
    <property type="match status" value="1"/>
</dbReference>
<dbReference type="Gene3D" id="3.40.30.10">
    <property type="entry name" value="Glutaredoxin"/>
    <property type="match status" value="1"/>
</dbReference>
<evidence type="ECO:0008006" key="3">
    <source>
        <dbReference type="Google" id="ProtNLM"/>
    </source>
</evidence>
<keyword evidence="2" id="KW-1185">Reference proteome</keyword>
<reference evidence="1 2" key="1">
    <citation type="submission" date="2017-05" db="EMBL/GenBank/DDBJ databases">
        <authorList>
            <person name="Varghese N."/>
            <person name="Submissions S."/>
        </authorList>
    </citation>
    <scope>NUCLEOTIDE SEQUENCE [LARGE SCALE GENOMIC DNA]</scope>
    <source>
        <strain evidence="1 2">DSM 21342</strain>
    </source>
</reference>
<proteinExistence type="predicted"/>
<dbReference type="RefSeq" id="WP_142604302.1">
    <property type="nucleotide sequence ID" value="NZ_FXSZ01000007.1"/>
</dbReference>
<sequence>MEQAIEEAQKTNRTLVAIVSKQGCASCESLPKDIVVHLDKQINSSNYLFYKIVTDFPENTWVNQWLYDYSFPITCIISPKGQLVTIHKNGSYKNFLELLKSIDQPKNSVYPYSSTQLKLKNKV</sequence>
<gene>
    <name evidence="1" type="ORF">SAMN06265350_107118</name>
</gene>
<organism evidence="1 2">
    <name type="scientific">Solitalea koreensis</name>
    <dbReference type="NCBI Taxonomy" id="543615"/>
    <lineage>
        <taxon>Bacteria</taxon>
        <taxon>Pseudomonadati</taxon>
        <taxon>Bacteroidota</taxon>
        <taxon>Sphingobacteriia</taxon>
        <taxon>Sphingobacteriales</taxon>
        <taxon>Sphingobacteriaceae</taxon>
        <taxon>Solitalea</taxon>
    </lineage>
</organism>
<accession>A0A521DN91</accession>